<dbReference type="Pfam" id="PF01244">
    <property type="entry name" value="Peptidase_M19"/>
    <property type="match status" value="1"/>
</dbReference>
<name>A0A1L8DUA2_9DIPT</name>
<comment type="subcellular location">
    <subcellularLocation>
        <location evidence="1">Membrane</location>
        <topology evidence="1">Lipid-anchor</topology>
        <topology evidence="1">GPI-anchor</topology>
    </subcellularLocation>
</comment>
<dbReference type="AlphaFoldDB" id="A0A1L8DUA2"/>
<proteinExistence type="inferred from homology"/>
<keyword evidence="1" id="KW-0472">Membrane</keyword>
<keyword evidence="1" id="KW-0645">Protease</keyword>
<dbReference type="PROSITE" id="PS51365">
    <property type="entry name" value="RENAL_DIPEPTIDASE_2"/>
    <property type="match status" value="1"/>
</dbReference>
<keyword evidence="1" id="KW-0224">Dipeptidase</keyword>
<comment type="similarity">
    <text evidence="1">Belongs to the metallo-dependent hydrolases superfamily. Peptidase M19 family.</text>
</comment>
<keyword evidence="1" id="KW-0325">Glycoprotein</keyword>
<comment type="subunit">
    <text evidence="1">Homodimer; disulfide-linked.</text>
</comment>
<keyword evidence="1" id="KW-0378">Hydrolase</keyword>
<protein>
    <recommendedName>
        <fullName evidence="1">Dipeptidase</fullName>
        <ecNumber evidence="1">3.4.13.19</ecNumber>
    </recommendedName>
</protein>
<dbReference type="GO" id="GO:0006508">
    <property type="term" value="P:proteolysis"/>
    <property type="evidence" value="ECO:0007669"/>
    <property type="project" value="UniProtKB-KW"/>
</dbReference>
<dbReference type="CDD" id="cd01301">
    <property type="entry name" value="rDP_like"/>
    <property type="match status" value="1"/>
</dbReference>
<dbReference type="PANTHER" id="PTHR10443:SF45">
    <property type="entry name" value="DIPEPTIDASE"/>
    <property type="match status" value="1"/>
</dbReference>
<dbReference type="PANTHER" id="PTHR10443">
    <property type="entry name" value="MICROSOMAL DIPEPTIDASE"/>
    <property type="match status" value="1"/>
</dbReference>
<organism evidence="2">
    <name type="scientific">Nyssomyia neivai</name>
    <dbReference type="NCBI Taxonomy" id="330878"/>
    <lineage>
        <taxon>Eukaryota</taxon>
        <taxon>Metazoa</taxon>
        <taxon>Ecdysozoa</taxon>
        <taxon>Arthropoda</taxon>
        <taxon>Hexapoda</taxon>
        <taxon>Insecta</taxon>
        <taxon>Pterygota</taxon>
        <taxon>Neoptera</taxon>
        <taxon>Endopterygota</taxon>
        <taxon>Diptera</taxon>
        <taxon>Nematocera</taxon>
        <taxon>Psychodoidea</taxon>
        <taxon>Psychodidae</taxon>
        <taxon>Nyssomyia</taxon>
    </lineage>
</organism>
<dbReference type="SUPFAM" id="SSF51556">
    <property type="entry name" value="Metallo-dependent hydrolases"/>
    <property type="match status" value="1"/>
</dbReference>
<dbReference type="EC" id="3.4.13.19" evidence="1"/>
<keyword evidence="1" id="KW-0479">Metal-binding</keyword>
<dbReference type="Gene3D" id="3.20.20.140">
    <property type="entry name" value="Metal-dependent hydrolases"/>
    <property type="match status" value="1"/>
</dbReference>
<keyword evidence="1" id="KW-0482">Metalloprotease</keyword>
<dbReference type="InterPro" id="IPR000180">
    <property type="entry name" value="Dipep_AS"/>
</dbReference>
<sequence>MVLSAAKKKWLIFGGGALVLVVALAIALPLTLGKSVGGSESSQTVRGSSVLDEVPLIDGHNDLPHNLYSLENNQLANFNFDSDLRLHPIWGPTSSSHTDLPRLRTGKVGGQFWVAYVSCGTQHKDAVERTMAQIDVIKRLIRKYPNDLQYATTADEIEIAFKAGKIASMIVVEGGHSIDDRLSVLRLYYELGVRYMTITHSCNQPWADASPIDDTSDEKRNLTSFGVHVILEMNRLGMMVDISHVSAGVMHHVLDVTRAPVIFSHSSAYAMFPHHRNAKDDVLVRLRDNGGIIMVNFYSFYVGGADATIDDVIRHINHIKDVAGVDYVGIGGDYDGVSRQPIGLEDVSKYPDLFDKLAQEGHGYEPWTPDELKKLAGLNLLRVMRQVEQVAAGLASEEPYETNIPDAEIYDFEPDQSCKTDYRYTPSNNMFGEI</sequence>
<dbReference type="InterPro" id="IPR008257">
    <property type="entry name" value="Pept_M19"/>
</dbReference>
<dbReference type="GO" id="GO:0098552">
    <property type="term" value="C:side of membrane"/>
    <property type="evidence" value="ECO:0007669"/>
    <property type="project" value="UniProtKB-KW"/>
</dbReference>
<dbReference type="GO" id="GO:0046872">
    <property type="term" value="F:metal ion binding"/>
    <property type="evidence" value="ECO:0007669"/>
    <property type="project" value="UniProtKB-UniRule"/>
</dbReference>
<keyword evidence="1" id="KW-0449">Lipoprotein</keyword>
<dbReference type="PROSITE" id="PS00869">
    <property type="entry name" value="RENAL_DIPEPTIDASE_1"/>
    <property type="match status" value="1"/>
</dbReference>
<accession>A0A1L8DUA2</accession>
<keyword evidence="1" id="KW-0336">GPI-anchor</keyword>
<reference evidence="2" key="1">
    <citation type="submission" date="2016-12" db="EMBL/GenBank/DDBJ databases">
        <title>An insight into the sialome and mialome of the sand fly, Nyssomyia neivai.</title>
        <authorList>
            <person name="Sebastian V."/>
            <person name="Goulart T.M."/>
            <person name="Oliveira W."/>
            <person name="Calvo E."/>
            <person name="Oliveira L.F."/>
            <person name="Pinto M.C."/>
            <person name="Rosselino A.M."/>
            <person name="Ribeiro J.M."/>
        </authorList>
    </citation>
    <scope>NUCLEOTIDE SEQUENCE</scope>
</reference>
<comment type="catalytic activity">
    <reaction evidence="1">
        <text>an L-aminoacyl-L-amino acid + H2O = 2 an L-alpha-amino acid</text>
        <dbReference type="Rhea" id="RHEA:48940"/>
        <dbReference type="ChEBI" id="CHEBI:15377"/>
        <dbReference type="ChEBI" id="CHEBI:59869"/>
        <dbReference type="ChEBI" id="CHEBI:77460"/>
        <dbReference type="EC" id="3.4.13.19"/>
    </reaction>
</comment>
<evidence type="ECO:0000256" key="1">
    <source>
        <dbReference type="RuleBase" id="RU341113"/>
    </source>
</evidence>
<keyword evidence="1" id="KW-1015">Disulfide bond</keyword>
<keyword evidence="1" id="KW-0862">Zinc</keyword>
<evidence type="ECO:0000313" key="2">
    <source>
        <dbReference type="EMBL" id="JAV10007.1"/>
    </source>
</evidence>
<dbReference type="InterPro" id="IPR032466">
    <property type="entry name" value="Metal_Hydrolase"/>
</dbReference>
<dbReference type="GO" id="GO:0070573">
    <property type="term" value="F:metallodipeptidase activity"/>
    <property type="evidence" value="ECO:0007669"/>
    <property type="project" value="InterPro"/>
</dbReference>
<comment type="cofactor">
    <cofactor evidence="1">
        <name>Zn(2+)</name>
        <dbReference type="ChEBI" id="CHEBI:29105"/>
    </cofactor>
</comment>
<dbReference type="EMBL" id="GFDF01004077">
    <property type="protein sequence ID" value="JAV10007.1"/>
    <property type="molecule type" value="Transcribed_RNA"/>
</dbReference>